<proteinExistence type="predicted"/>
<dbReference type="HOGENOM" id="CLU_2924823_0_0_1"/>
<organism evidence="2">
    <name type="scientific">Caenorhabditis remanei</name>
    <name type="common">Caenorhabditis vulgaris</name>
    <dbReference type="NCBI Taxonomy" id="31234"/>
    <lineage>
        <taxon>Eukaryota</taxon>
        <taxon>Metazoa</taxon>
        <taxon>Ecdysozoa</taxon>
        <taxon>Nematoda</taxon>
        <taxon>Chromadorea</taxon>
        <taxon>Rhabditida</taxon>
        <taxon>Rhabditina</taxon>
        <taxon>Rhabditomorpha</taxon>
        <taxon>Rhabditoidea</taxon>
        <taxon>Rhabditidae</taxon>
        <taxon>Peloderinae</taxon>
        <taxon>Caenorhabditis</taxon>
    </lineage>
</organism>
<gene>
    <name evidence="1" type="ORF">CRE_16759</name>
</gene>
<evidence type="ECO:0000313" key="2">
    <source>
        <dbReference type="Proteomes" id="UP000008281"/>
    </source>
</evidence>
<keyword evidence="2" id="KW-1185">Reference proteome</keyword>
<dbReference type="Proteomes" id="UP000008281">
    <property type="component" value="Unassembled WGS sequence"/>
</dbReference>
<accession>E3MAV3</accession>
<name>E3MAV3_CAERE</name>
<sequence length="61" mass="6995">MLEKRLNSTSVAKFNTNRAQLTNWLRTWVCMSPDNKITDTLPFAEPTYALALAICSHLHPY</sequence>
<evidence type="ECO:0000313" key="1">
    <source>
        <dbReference type="EMBL" id="EFO97427.1"/>
    </source>
</evidence>
<protein>
    <submittedName>
        <fullName evidence="1">Uncharacterized protein</fullName>
    </submittedName>
</protein>
<dbReference type="AlphaFoldDB" id="E3MAV3"/>
<dbReference type="EMBL" id="DS268432">
    <property type="protein sequence ID" value="EFO97427.1"/>
    <property type="molecule type" value="Genomic_DNA"/>
</dbReference>
<reference evidence="1" key="1">
    <citation type="submission" date="2007-07" db="EMBL/GenBank/DDBJ databases">
        <title>PCAP assembly of the Caenorhabditis remanei genome.</title>
        <authorList>
            <consortium name="The Caenorhabditis remanei Sequencing Consortium"/>
            <person name="Wilson R.K."/>
        </authorList>
    </citation>
    <scope>NUCLEOTIDE SEQUENCE [LARGE SCALE GENOMIC DNA]</scope>
    <source>
        <strain evidence="1">PB4641</strain>
    </source>
</reference>
<dbReference type="InParanoid" id="E3MAV3"/>